<organism evidence="4">
    <name type="scientific">hydrothermal vent metagenome</name>
    <dbReference type="NCBI Taxonomy" id="652676"/>
    <lineage>
        <taxon>unclassified sequences</taxon>
        <taxon>metagenomes</taxon>
        <taxon>ecological metagenomes</taxon>
    </lineage>
</organism>
<sequence>MSDKGSRKADLWQRKYYDSLEELEQKEKQWEELESLLRLLASRLTLLSDSQDDQLEKKLDKLRSNLRYEDNALKFRPLINDITSAIAKSDAEIKPKKSSTEFDSANSLNDLLDELKIPSVFQRQERHVRKRIGRAKSNKDIPDLVKDIAELLGLTIEHLAEQKQEEILPQISGRTEHEQTDGTVEKTGFIKKLFSNEKNNEIKSASVQPTDKKEWPENTPSIKPPTTESASENIEPAFETITEVDVKTNSGKKSNNDTHEILAEEICFAAGILIELLQQLELPHDLCVEAGLIRQRLQPCYEHEKLVQGLEATVALVADAHDRIYTEKKELEAFLQQLTERLQEIDTDLQETVRLQQLSVSGSRQVNAAVEEEVRGIEQSVEKAADLAMLQTDVQARVIIIRDHMDRFLQTELTRDKQAAGISEHLKKELSAAEGEIETLRQQLEAEREQSMQDALTSLYNRKAYDQYINDELARFKRYGSVFVIAVWDVDLFKSVNDSYGHVAGDKVLKIIARVIADNTRETDIIARYGGEEFVVIMPETKIAAAYKSQDKLRKTIQSCAFHFRESHVEITASCGLTEVRENDTPESIFQRADSGLYKAKENGRNRCEMVS</sequence>
<evidence type="ECO:0000256" key="2">
    <source>
        <dbReference type="SAM" id="MobiDB-lite"/>
    </source>
</evidence>
<dbReference type="GO" id="GO:0052621">
    <property type="term" value="F:diguanylate cyclase activity"/>
    <property type="evidence" value="ECO:0007669"/>
    <property type="project" value="TreeGrafter"/>
</dbReference>
<feature type="coiled-coil region" evidence="1">
    <location>
        <begin position="328"/>
        <end position="387"/>
    </location>
</feature>
<dbReference type="InterPro" id="IPR000160">
    <property type="entry name" value="GGDEF_dom"/>
</dbReference>
<dbReference type="Pfam" id="PF00990">
    <property type="entry name" value="GGDEF"/>
    <property type="match status" value="1"/>
</dbReference>
<dbReference type="InterPro" id="IPR043128">
    <property type="entry name" value="Rev_trsase/Diguanyl_cyclase"/>
</dbReference>
<gene>
    <name evidence="4" type="ORF">MNBD_GAMMA25-1489</name>
</gene>
<dbReference type="InterPro" id="IPR048516">
    <property type="entry name" value="DGCcoil"/>
</dbReference>
<dbReference type="PROSITE" id="PS50887">
    <property type="entry name" value="GGDEF"/>
    <property type="match status" value="1"/>
</dbReference>
<feature type="coiled-coil region" evidence="1">
    <location>
        <begin position="13"/>
        <end position="43"/>
    </location>
</feature>
<feature type="compositionally biased region" description="Polar residues" evidence="2">
    <location>
        <begin position="218"/>
        <end position="231"/>
    </location>
</feature>
<dbReference type="PANTHER" id="PTHR45138">
    <property type="entry name" value="REGULATORY COMPONENTS OF SENSORY TRANSDUCTION SYSTEM"/>
    <property type="match status" value="1"/>
</dbReference>
<reference evidence="4" key="1">
    <citation type="submission" date="2018-06" db="EMBL/GenBank/DDBJ databases">
        <authorList>
            <person name="Zhirakovskaya E."/>
        </authorList>
    </citation>
    <scope>NUCLEOTIDE SEQUENCE</scope>
</reference>
<dbReference type="Gene3D" id="3.30.70.270">
    <property type="match status" value="1"/>
</dbReference>
<feature type="region of interest" description="Disordered" evidence="2">
    <location>
        <begin position="200"/>
        <end position="231"/>
    </location>
</feature>
<protein>
    <recommendedName>
        <fullName evidence="3">GGDEF domain-containing protein</fullName>
    </recommendedName>
</protein>
<dbReference type="NCBIfam" id="TIGR00254">
    <property type="entry name" value="GGDEF"/>
    <property type="match status" value="1"/>
</dbReference>
<dbReference type="InterPro" id="IPR029787">
    <property type="entry name" value="Nucleotide_cyclase"/>
</dbReference>
<dbReference type="EMBL" id="UOFY01000062">
    <property type="protein sequence ID" value="VAX11093.1"/>
    <property type="molecule type" value="Genomic_DNA"/>
</dbReference>
<dbReference type="CDD" id="cd01949">
    <property type="entry name" value="GGDEF"/>
    <property type="match status" value="1"/>
</dbReference>
<dbReference type="InterPro" id="IPR050469">
    <property type="entry name" value="Diguanylate_Cyclase"/>
</dbReference>
<evidence type="ECO:0000313" key="4">
    <source>
        <dbReference type="EMBL" id="VAX11093.1"/>
    </source>
</evidence>
<accession>A0A3B1BG61</accession>
<dbReference type="PANTHER" id="PTHR45138:SF9">
    <property type="entry name" value="DIGUANYLATE CYCLASE DGCM-RELATED"/>
    <property type="match status" value="1"/>
</dbReference>
<feature type="domain" description="GGDEF" evidence="3">
    <location>
        <begin position="481"/>
        <end position="612"/>
    </location>
</feature>
<evidence type="ECO:0000259" key="3">
    <source>
        <dbReference type="PROSITE" id="PS50887"/>
    </source>
</evidence>
<proteinExistence type="predicted"/>
<feature type="coiled-coil region" evidence="1">
    <location>
        <begin position="423"/>
        <end position="450"/>
    </location>
</feature>
<name>A0A3B1BG61_9ZZZZ</name>
<keyword evidence="1" id="KW-0175">Coiled coil</keyword>
<dbReference type="FunFam" id="3.30.70.270:FF:000001">
    <property type="entry name" value="Diguanylate cyclase domain protein"/>
    <property type="match status" value="1"/>
</dbReference>
<evidence type="ECO:0000256" key="1">
    <source>
        <dbReference type="SAM" id="Coils"/>
    </source>
</evidence>
<dbReference type="SUPFAM" id="SSF55073">
    <property type="entry name" value="Nucleotide cyclase"/>
    <property type="match status" value="1"/>
</dbReference>
<dbReference type="Pfam" id="PF20975">
    <property type="entry name" value="DGCcoil"/>
    <property type="match status" value="1"/>
</dbReference>
<dbReference type="SMART" id="SM00267">
    <property type="entry name" value="GGDEF"/>
    <property type="match status" value="1"/>
</dbReference>
<dbReference type="AlphaFoldDB" id="A0A3B1BG61"/>